<evidence type="ECO:0000313" key="2">
    <source>
        <dbReference type="Proteomes" id="UP000199582"/>
    </source>
</evidence>
<protein>
    <submittedName>
        <fullName evidence="1">Uncharacterized protein</fullName>
    </submittedName>
</protein>
<organism evidence="1 2">
    <name type="scientific">Roseovarius azorensis</name>
    <dbReference type="NCBI Taxonomy" id="1287727"/>
    <lineage>
        <taxon>Bacteria</taxon>
        <taxon>Pseudomonadati</taxon>
        <taxon>Pseudomonadota</taxon>
        <taxon>Alphaproteobacteria</taxon>
        <taxon>Rhodobacterales</taxon>
        <taxon>Roseobacteraceae</taxon>
        <taxon>Roseovarius</taxon>
    </lineage>
</organism>
<proteinExistence type="predicted"/>
<dbReference type="Proteomes" id="UP000199582">
    <property type="component" value="Unassembled WGS sequence"/>
</dbReference>
<sequence length="236" mass="27234">MQDRYAGDVGDYVKIGLLRALSPRRQLGVAWYRYPDEDHNGDGRHIIYLDEPHQYEHLDPDLFSHLRNITKEVRSINSLLPVLEGVISSDETVDSSTISPRERRSWRTAWFKRVMQRLSPCDLVFADPDNGIIDDGDWRRGRATFGKQMPLAEVKELAQGRCAVIYHHNTRRRGGHDAEVDHWLGEVGMPGLAVRATAYSPRTFFVLNPDEEITTRVTEFCQQWAGLRVRLHRGER</sequence>
<gene>
    <name evidence="1" type="ORF">SAMN05443999_10591</name>
</gene>
<accession>A0A1H7PU13</accession>
<keyword evidence="2" id="KW-1185">Reference proteome</keyword>
<reference evidence="1 2" key="1">
    <citation type="submission" date="2016-10" db="EMBL/GenBank/DDBJ databases">
        <authorList>
            <person name="de Groot N.N."/>
        </authorList>
    </citation>
    <scope>NUCLEOTIDE SEQUENCE [LARGE SCALE GENOMIC DNA]</scope>
    <source>
        <strain evidence="1 2">DSM 100674</strain>
    </source>
</reference>
<name>A0A1H7PU13_9RHOB</name>
<evidence type="ECO:0000313" key="1">
    <source>
        <dbReference type="EMBL" id="SEL39263.1"/>
    </source>
</evidence>
<dbReference type="OrthoDB" id="7823211at2"/>
<dbReference type="AlphaFoldDB" id="A0A1H7PU13"/>
<dbReference type="EMBL" id="FOAG01000005">
    <property type="protein sequence ID" value="SEL39263.1"/>
    <property type="molecule type" value="Genomic_DNA"/>
</dbReference>
<dbReference type="RefSeq" id="WP_093035456.1">
    <property type="nucleotide sequence ID" value="NZ_FOAG01000005.1"/>
</dbReference>